<organism evidence="2 3">
    <name type="scientific">Paenibacillus uliginis N3/975</name>
    <dbReference type="NCBI Taxonomy" id="1313296"/>
    <lineage>
        <taxon>Bacteria</taxon>
        <taxon>Bacillati</taxon>
        <taxon>Bacillota</taxon>
        <taxon>Bacilli</taxon>
        <taxon>Bacillales</taxon>
        <taxon>Paenibacillaceae</taxon>
        <taxon>Paenibacillus</taxon>
    </lineage>
</organism>
<gene>
    <name evidence="2" type="ORF">SAMN05661091_4791</name>
</gene>
<reference evidence="2 3" key="1">
    <citation type="submission" date="2017-04" db="EMBL/GenBank/DDBJ databases">
        <authorList>
            <person name="Afonso C.L."/>
            <person name="Miller P.J."/>
            <person name="Scott M.A."/>
            <person name="Spackman E."/>
            <person name="Goraichik I."/>
            <person name="Dimitrov K.M."/>
            <person name="Suarez D.L."/>
            <person name="Swayne D.E."/>
        </authorList>
    </citation>
    <scope>NUCLEOTIDE SEQUENCE [LARGE SCALE GENOMIC DNA]</scope>
    <source>
        <strain evidence="2 3">N3/975</strain>
    </source>
</reference>
<dbReference type="GO" id="GO:0003677">
    <property type="term" value="F:DNA binding"/>
    <property type="evidence" value="ECO:0007669"/>
    <property type="project" value="UniProtKB-KW"/>
</dbReference>
<dbReference type="Gene3D" id="3.20.80.10">
    <property type="entry name" value="Regulatory factor, effector binding domain"/>
    <property type="match status" value="1"/>
</dbReference>
<dbReference type="EMBL" id="LT840184">
    <property type="protein sequence ID" value="SMF89820.1"/>
    <property type="molecule type" value="Genomic_DNA"/>
</dbReference>
<dbReference type="InterPro" id="IPR011256">
    <property type="entry name" value="Reg_factor_effector_dom_sf"/>
</dbReference>
<dbReference type="InterPro" id="IPR053182">
    <property type="entry name" value="YobU-like_regulator"/>
</dbReference>
<dbReference type="RefSeq" id="WP_208915500.1">
    <property type="nucleotide sequence ID" value="NZ_LT840184.1"/>
</dbReference>
<keyword evidence="2" id="KW-0238">DNA-binding</keyword>
<dbReference type="PANTHER" id="PTHR36444">
    <property type="entry name" value="TRANSCRIPTIONAL REGULATOR PROTEIN YOBU-RELATED"/>
    <property type="match status" value="1"/>
</dbReference>
<dbReference type="PANTHER" id="PTHR36444:SF2">
    <property type="entry name" value="TRANSCRIPTIONAL REGULATOR PROTEIN YOBU-RELATED"/>
    <property type="match status" value="1"/>
</dbReference>
<dbReference type="InterPro" id="IPR010499">
    <property type="entry name" value="AraC_E-bd"/>
</dbReference>
<evidence type="ECO:0000313" key="3">
    <source>
        <dbReference type="Proteomes" id="UP000192940"/>
    </source>
</evidence>
<protein>
    <submittedName>
        <fullName evidence="2">Predicted transcriptional regulator YdeE, contains AraC-type DNA-binding domain</fullName>
    </submittedName>
</protein>
<name>A0A1X7HNK0_9BACL</name>
<dbReference type="Pfam" id="PF14526">
    <property type="entry name" value="Cass2"/>
    <property type="match status" value="1"/>
</dbReference>
<dbReference type="AlphaFoldDB" id="A0A1X7HNK0"/>
<evidence type="ECO:0000259" key="1">
    <source>
        <dbReference type="SMART" id="SM00871"/>
    </source>
</evidence>
<dbReference type="Proteomes" id="UP000192940">
    <property type="component" value="Chromosome I"/>
</dbReference>
<evidence type="ECO:0000313" key="2">
    <source>
        <dbReference type="EMBL" id="SMF89820.1"/>
    </source>
</evidence>
<dbReference type="STRING" id="1313296.SAMN05661091_4791"/>
<keyword evidence="3" id="KW-1185">Reference proteome</keyword>
<feature type="domain" description="AraC effector-binding" evidence="1">
    <location>
        <begin position="1"/>
        <end position="160"/>
    </location>
</feature>
<dbReference type="SUPFAM" id="SSF55136">
    <property type="entry name" value="Probable bacterial effector-binding domain"/>
    <property type="match status" value="1"/>
</dbReference>
<dbReference type="InterPro" id="IPR029441">
    <property type="entry name" value="Cass2"/>
</dbReference>
<sequence length="160" mass="17433">MKIERISKSAVQLIGVAARTSNQAEAGPEGKISGLWGSFFQTGIMQQPAIKPDKIYGLYTDYASDVNGEYTVVLGCETAEGDASSSGDNFTKVDIPASDYLVFTTKQGPIGSVVIEAWQEIWTYFQNSIETRTYTGDFELYDAVQFDPSNAVAKIYIAVS</sequence>
<dbReference type="SMART" id="SM00871">
    <property type="entry name" value="AraC_E_bind"/>
    <property type="match status" value="1"/>
</dbReference>
<proteinExistence type="predicted"/>
<accession>A0A1X7HNK0</accession>